<gene>
    <name evidence="2" type="ORF">HPLM_LOCUS4184</name>
</gene>
<keyword evidence="1" id="KW-0472">Membrane</keyword>
<evidence type="ECO:0000256" key="1">
    <source>
        <dbReference type="SAM" id="Phobius"/>
    </source>
</evidence>
<evidence type="ECO:0000313" key="3">
    <source>
        <dbReference type="Proteomes" id="UP000268014"/>
    </source>
</evidence>
<proteinExistence type="predicted"/>
<dbReference type="AlphaFoldDB" id="A0A0N4W340"/>
<reference evidence="2 3" key="2">
    <citation type="submission" date="2018-11" db="EMBL/GenBank/DDBJ databases">
        <authorList>
            <consortium name="Pathogen Informatics"/>
        </authorList>
    </citation>
    <scope>NUCLEOTIDE SEQUENCE [LARGE SCALE GENOMIC DNA]</scope>
    <source>
        <strain evidence="2 3">MHpl1</strain>
    </source>
</reference>
<keyword evidence="1" id="KW-1133">Transmembrane helix</keyword>
<dbReference type="WBParaSite" id="HPLM_0000419201-mRNA-1">
    <property type="protein sequence ID" value="HPLM_0000419201-mRNA-1"/>
    <property type="gene ID" value="HPLM_0000419201"/>
</dbReference>
<keyword evidence="3" id="KW-1185">Reference proteome</keyword>
<reference evidence="4" key="1">
    <citation type="submission" date="2017-02" db="UniProtKB">
        <authorList>
            <consortium name="WormBaseParasite"/>
        </authorList>
    </citation>
    <scope>IDENTIFICATION</scope>
</reference>
<feature type="transmembrane region" description="Helical" evidence="1">
    <location>
        <begin position="20"/>
        <end position="41"/>
    </location>
</feature>
<name>A0A0N4W340_HAEPC</name>
<dbReference type="Proteomes" id="UP000268014">
    <property type="component" value="Unassembled WGS sequence"/>
</dbReference>
<keyword evidence="1" id="KW-0812">Transmembrane</keyword>
<dbReference type="EMBL" id="UZAF01016182">
    <property type="protein sequence ID" value="VDO22627.1"/>
    <property type="molecule type" value="Genomic_DNA"/>
</dbReference>
<protein>
    <submittedName>
        <fullName evidence="4">Transposase</fullName>
    </submittedName>
</protein>
<accession>A0A0N4W340</accession>
<evidence type="ECO:0000313" key="2">
    <source>
        <dbReference type="EMBL" id="VDO22627.1"/>
    </source>
</evidence>
<evidence type="ECO:0000313" key="4">
    <source>
        <dbReference type="WBParaSite" id="HPLM_0000419201-mRNA-1"/>
    </source>
</evidence>
<organism evidence="4">
    <name type="scientific">Haemonchus placei</name>
    <name type="common">Barber's pole worm</name>
    <dbReference type="NCBI Taxonomy" id="6290"/>
    <lineage>
        <taxon>Eukaryota</taxon>
        <taxon>Metazoa</taxon>
        <taxon>Ecdysozoa</taxon>
        <taxon>Nematoda</taxon>
        <taxon>Chromadorea</taxon>
        <taxon>Rhabditida</taxon>
        <taxon>Rhabditina</taxon>
        <taxon>Rhabditomorpha</taxon>
        <taxon>Strongyloidea</taxon>
        <taxon>Trichostrongylidae</taxon>
        <taxon>Haemonchus</taxon>
    </lineage>
</organism>
<sequence length="42" mass="4720">MQKEPSPQNTVVTPVSDLISIGIFFFIDECFAFIHFVCTAIN</sequence>